<evidence type="ECO:0000259" key="1">
    <source>
        <dbReference type="SMART" id="SM00225"/>
    </source>
</evidence>
<reference evidence="2" key="1">
    <citation type="submission" date="2019-08" db="EMBL/GenBank/DDBJ databases">
        <title>The improved chromosome-level genome for the pearl oyster Pinctada fucata martensii using PacBio sequencing and Hi-C.</title>
        <authorList>
            <person name="Zheng Z."/>
        </authorList>
    </citation>
    <scope>NUCLEOTIDE SEQUENCE</scope>
    <source>
        <strain evidence="2">ZZ-2019</strain>
        <tissue evidence="2">Adductor muscle</tissue>
    </source>
</reference>
<dbReference type="Proteomes" id="UP001186944">
    <property type="component" value="Unassembled WGS sequence"/>
</dbReference>
<proteinExistence type="predicted"/>
<keyword evidence="3" id="KW-1185">Reference proteome</keyword>
<dbReference type="Gene3D" id="3.30.710.10">
    <property type="entry name" value="Potassium Channel Kv1.1, Chain A"/>
    <property type="match status" value="1"/>
</dbReference>
<dbReference type="InterPro" id="IPR003131">
    <property type="entry name" value="T1-type_BTB"/>
</dbReference>
<dbReference type="InterPro" id="IPR000210">
    <property type="entry name" value="BTB/POZ_dom"/>
</dbReference>
<dbReference type="PANTHER" id="PTHR14499:SF145">
    <property type="entry name" value="POTASSIUM CHANNEL REGULATORY PROTEIN-LIKE"/>
    <property type="match status" value="1"/>
</dbReference>
<evidence type="ECO:0000313" key="3">
    <source>
        <dbReference type="Proteomes" id="UP001186944"/>
    </source>
</evidence>
<evidence type="ECO:0000313" key="2">
    <source>
        <dbReference type="EMBL" id="KAK3083916.1"/>
    </source>
</evidence>
<organism evidence="2 3">
    <name type="scientific">Pinctada imbricata</name>
    <name type="common">Atlantic pearl-oyster</name>
    <name type="synonym">Pinctada martensii</name>
    <dbReference type="NCBI Taxonomy" id="66713"/>
    <lineage>
        <taxon>Eukaryota</taxon>
        <taxon>Metazoa</taxon>
        <taxon>Spiralia</taxon>
        <taxon>Lophotrochozoa</taxon>
        <taxon>Mollusca</taxon>
        <taxon>Bivalvia</taxon>
        <taxon>Autobranchia</taxon>
        <taxon>Pteriomorphia</taxon>
        <taxon>Pterioida</taxon>
        <taxon>Pterioidea</taxon>
        <taxon>Pteriidae</taxon>
        <taxon>Pinctada</taxon>
    </lineage>
</organism>
<dbReference type="FunFam" id="3.30.710.10:FF:000046">
    <property type="entry name" value="BTB/POZ domain-containing protein KCTD7 isoform X1"/>
    <property type="match status" value="1"/>
</dbReference>
<dbReference type="SMART" id="SM00225">
    <property type="entry name" value="BTB"/>
    <property type="match status" value="1"/>
</dbReference>
<dbReference type="GO" id="GO:0051260">
    <property type="term" value="P:protein homooligomerization"/>
    <property type="evidence" value="ECO:0007669"/>
    <property type="project" value="InterPro"/>
</dbReference>
<dbReference type="EMBL" id="VSWD01000013">
    <property type="protein sequence ID" value="KAK3083916.1"/>
    <property type="molecule type" value="Genomic_DNA"/>
</dbReference>
<name>A0AA89BIU2_PINIB</name>
<gene>
    <name evidence="2" type="ORF">FSP39_005291</name>
</gene>
<dbReference type="InterPro" id="IPR011333">
    <property type="entry name" value="SKP1/BTB/POZ_sf"/>
</dbReference>
<sequence>MKKLSDNLFIFQFPSVISLNVGGRIFATRLSTLLRYPDSMLAVMFSGRHVVDKDGEGNYFIDRDGTYFNHVLNYLRNDQDLPPVAIAEQVLKEAVFYGIQSLVDHLKNSPPLFAEYVVRQNIREKVENYLECKELMVEMAREQVLESGAINSVVRLVTSKNQPIPRDLQFSKQVYKQYYRKFHTYKSFESAYGKYHIHLPCDQLKGHPDVVMDLVASCLHQDLLKDGYRVIFLSEGVHDEDHKIRTVSWCDEEFHVCSSCHMFRFDWLDVPLQRSNNFRP</sequence>
<accession>A0AA89BIU2</accession>
<dbReference type="SUPFAM" id="SSF54695">
    <property type="entry name" value="POZ domain"/>
    <property type="match status" value="1"/>
</dbReference>
<comment type="caution">
    <text evidence="2">The sequence shown here is derived from an EMBL/GenBank/DDBJ whole genome shotgun (WGS) entry which is preliminary data.</text>
</comment>
<protein>
    <recommendedName>
        <fullName evidence="1">BTB domain-containing protein</fullName>
    </recommendedName>
</protein>
<feature type="domain" description="BTB" evidence="1">
    <location>
        <begin position="15"/>
        <end position="114"/>
    </location>
</feature>
<dbReference type="AlphaFoldDB" id="A0AA89BIU2"/>
<dbReference type="PANTHER" id="PTHR14499">
    <property type="entry name" value="POTASSIUM CHANNEL TETRAMERIZATION DOMAIN-CONTAINING"/>
    <property type="match status" value="1"/>
</dbReference>
<dbReference type="Pfam" id="PF02214">
    <property type="entry name" value="BTB_2"/>
    <property type="match status" value="1"/>
</dbReference>